<dbReference type="AlphaFoldDB" id="A0A8T8I3T2"/>
<organism evidence="4 5">
    <name type="scientific">Saccharothrix algeriensis</name>
    <dbReference type="NCBI Taxonomy" id="173560"/>
    <lineage>
        <taxon>Bacteria</taxon>
        <taxon>Bacillati</taxon>
        <taxon>Actinomycetota</taxon>
        <taxon>Actinomycetes</taxon>
        <taxon>Pseudonocardiales</taxon>
        <taxon>Pseudonocardiaceae</taxon>
        <taxon>Saccharothrix</taxon>
    </lineage>
</organism>
<reference evidence="3 6" key="1">
    <citation type="submission" date="2021-01" db="EMBL/GenBank/DDBJ databases">
        <title>Sequencing the genomes of 1000 actinobacteria strains.</title>
        <authorList>
            <person name="Klenk H.-P."/>
        </authorList>
    </citation>
    <scope>NUCLEOTIDE SEQUENCE [LARGE SCALE GENOMIC DNA]</scope>
    <source>
        <strain evidence="3 6">DSM 44581</strain>
    </source>
</reference>
<feature type="domain" description="SAF" evidence="2">
    <location>
        <begin position="28"/>
        <end position="89"/>
    </location>
</feature>
<feature type="signal peptide" evidence="1">
    <location>
        <begin position="1"/>
        <end position="21"/>
    </location>
</feature>
<evidence type="ECO:0000313" key="3">
    <source>
        <dbReference type="EMBL" id="MBM7811570.1"/>
    </source>
</evidence>
<evidence type="ECO:0000259" key="2">
    <source>
        <dbReference type="SMART" id="SM00858"/>
    </source>
</evidence>
<dbReference type="Proteomes" id="UP000671828">
    <property type="component" value="Chromosome"/>
</dbReference>
<dbReference type="InterPro" id="IPR013974">
    <property type="entry name" value="SAF"/>
</dbReference>
<accession>A0A8T8I3T2</accession>
<dbReference type="EMBL" id="CP072788">
    <property type="protein sequence ID" value="QTR05377.1"/>
    <property type="molecule type" value="Genomic_DNA"/>
</dbReference>
<evidence type="ECO:0000256" key="1">
    <source>
        <dbReference type="SAM" id="SignalP"/>
    </source>
</evidence>
<proteinExistence type="predicted"/>
<dbReference type="RefSeq" id="WP_204842443.1">
    <property type="nucleotide sequence ID" value="NZ_JAFBCL010000001.1"/>
</dbReference>
<protein>
    <submittedName>
        <fullName evidence="3">Flp pilus assembly protein CpaB</fullName>
    </submittedName>
</protein>
<feature type="chain" id="PRO_5038691884" evidence="1">
    <location>
        <begin position="22"/>
        <end position="170"/>
    </location>
</feature>
<dbReference type="SMART" id="SM00858">
    <property type="entry name" value="SAF"/>
    <property type="match status" value="1"/>
</dbReference>
<dbReference type="CDD" id="cd11614">
    <property type="entry name" value="SAF_CpaB_FlgA_like"/>
    <property type="match status" value="1"/>
</dbReference>
<gene>
    <name evidence="4" type="ORF">J7S33_12545</name>
    <name evidence="3" type="ORF">JOE68_002435</name>
</gene>
<name>A0A8T8I3T2_9PSEU</name>
<evidence type="ECO:0000313" key="6">
    <source>
        <dbReference type="Proteomes" id="UP001195724"/>
    </source>
</evidence>
<evidence type="ECO:0000313" key="5">
    <source>
        <dbReference type="Proteomes" id="UP000671828"/>
    </source>
</evidence>
<sequence>MNLTRKLAALALVLLAALVAAWPPPPAVSLAVAARDLPAGVPLAAEDVRTVQVPPELSPGGAVSREQATGRALAAAARSGEPLTDARLLPADPGTASVAVRLADNAVAALLRTGSRVDVVGPEQAVLADDASVVAVRGAEVVLLSMPREAATRVASESLAQPLAVTLRRL</sequence>
<dbReference type="Proteomes" id="UP001195724">
    <property type="component" value="Unassembled WGS sequence"/>
</dbReference>
<keyword evidence="1" id="KW-0732">Signal</keyword>
<reference evidence="4" key="2">
    <citation type="submission" date="2021-04" db="EMBL/GenBank/DDBJ databases">
        <title>Saccharothrix algeriensis WGS.</title>
        <authorList>
            <person name="Stuskova K."/>
            <person name="Hakalova E."/>
            <person name="Tebbal A.B."/>
            <person name="Eichmeier A."/>
        </authorList>
    </citation>
    <scope>NUCLEOTIDE SEQUENCE</scope>
    <source>
        <strain evidence="4">NRRL B-24137</strain>
    </source>
</reference>
<keyword evidence="6" id="KW-1185">Reference proteome</keyword>
<evidence type="ECO:0000313" key="4">
    <source>
        <dbReference type="EMBL" id="QTR05377.1"/>
    </source>
</evidence>
<dbReference type="EMBL" id="JAFBCL010000001">
    <property type="protein sequence ID" value="MBM7811570.1"/>
    <property type="molecule type" value="Genomic_DNA"/>
</dbReference>
<dbReference type="Pfam" id="PF08666">
    <property type="entry name" value="SAF"/>
    <property type="match status" value="1"/>
</dbReference>